<evidence type="ECO:0000259" key="2">
    <source>
        <dbReference type="PROSITE" id="PS51462"/>
    </source>
</evidence>
<gene>
    <name evidence="3" type="ORF">GC093_13775</name>
</gene>
<dbReference type="PROSITE" id="PS51462">
    <property type="entry name" value="NUDIX"/>
    <property type="match status" value="1"/>
</dbReference>
<comment type="caution">
    <text evidence="3">The sequence shown here is derived from an EMBL/GenBank/DDBJ whole genome shotgun (WGS) entry which is preliminary data.</text>
</comment>
<dbReference type="InterPro" id="IPR000086">
    <property type="entry name" value="NUDIX_hydrolase_dom"/>
</dbReference>
<evidence type="ECO:0000313" key="3">
    <source>
        <dbReference type="EMBL" id="NOU94280.1"/>
    </source>
</evidence>
<dbReference type="PANTHER" id="PTHR43736">
    <property type="entry name" value="ADP-RIBOSE PYROPHOSPHATASE"/>
    <property type="match status" value="1"/>
</dbReference>
<dbReference type="Gene3D" id="3.90.79.10">
    <property type="entry name" value="Nucleoside Triphosphate Pyrophosphohydrolase"/>
    <property type="match status" value="1"/>
</dbReference>
<dbReference type="RefSeq" id="WP_171652478.1">
    <property type="nucleotide sequence ID" value="NZ_WHOD01000055.1"/>
</dbReference>
<dbReference type="InterPro" id="IPR015797">
    <property type="entry name" value="NUDIX_hydrolase-like_dom_sf"/>
</dbReference>
<dbReference type="Proteomes" id="UP000641588">
    <property type="component" value="Unassembled WGS sequence"/>
</dbReference>
<organism evidence="3 4">
    <name type="scientific">Paenibacillus foliorum</name>
    <dbReference type="NCBI Taxonomy" id="2654974"/>
    <lineage>
        <taxon>Bacteria</taxon>
        <taxon>Bacillati</taxon>
        <taxon>Bacillota</taxon>
        <taxon>Bacilli</taxon>
        <taxon>Bacillales</taxon>
        <taxon>Paenibacillaceae</taxon>
        <taxon>Paenibacillus</taxon>
    </lineage>
</organism>
<protein>
    <submittedName>
        <fullName evidence="3">NUDIX domain-containing protein</fullName>
    </submittedName>
</protein>
<dbReference type="InterPro" id="IPR020476">
    <property type="entry name" value="Nudix_hydrolase"/>
</dbReference>
<dbReference type="EMBL" id="WHOD01000055">
    <property type="protein sequence ID" value="NOU94280.1"/>
    <property type="molecule type" value="Genomic_DNA"/>
</dbReference>
<proteinExistence type="predicted"/>
<evidence type="ECO:0000256" key="1">
    <source>
        <dbReference type="ARBA" id="ARBA00022801"/>
    </source>
</evidence>
<reference evidence="3" key="1">
    <citation type="submission" date="2019-10" db="EMBL/GenBank/DDBJ databases">
        <title>Description of Paenibacillus glebae sp. nov.</title>
        <authorList>
            <person name="Carlier A."/>
            <person name="Qi S."/>
        </authorList>
    </citation>
    <scope>NUCLEOTIDE SEQUENCE</scope>
    <source>
        <strain evidence="3">LMG 31456</strain>
    </source>
</reference>
<keyword evidence="1" id="KW-0378">Hydrolase</keyword>
<dbReference type="GO" id="GO:0016787">
    <property type="term" value="F:hydrolase activity"/>
    <property type="evidence" value="ECO:0007669"/>
    <property type="project" value="UniProtKB-KW"/>
</dbReference>
<dbReference type="Pfam" id="PF00293">
    <property type="entry name" value="NUDIX"/>
    <property type="match status" value="1"/>
</dbReference>
<dbReference type="SUPFAM" id="SSF55811">
    <property type="entry name" value="Nudix"/>
    <property type="match status" value="1"/>
</dbReference>
<feature type="domain" description="Nudix hydrolase" evidence="2">
    <location>
        <begin position="1"/>
        <end position="141"/>
    </location>
</feature>
<accession>A0A972GQG7</accession>
<dbReference type="PRINTS" id="PR00502">
    <property type="entry name" value="NUDIXFAMILY"/>
</dbReference>
<name>A0A972GQG7_9BACL</name>
<dbReference type="PANTHER" id="PTHR43736:SF2">
    <property type="entry name" value="MUTT_NUDIX FAMILY PROTEIN"/>
    <property type="match status" value="1"/>
</dbReference>
<sequence>MIRNTVRALIIQDDQLLSIKKERPGIGIYYALPGGAQEPNETLEQALKRECLEELGVNIVESELICIREYLSNNHEYSFIMKEVHCIDFIYLCSIEPMVTDLQSIQADVGQIGIEWLPIDKIKETVNRDDESMRPYKFPRSLHDFYKEYFVHQKVEFCKSTSF</sequence>
<dbReference type="AlphaFoldDB" id="A0A972GQG7"/>
<evidence type="ECO:0000313" key="4">
    <source>
        <dbReference type="Proteomes" id="UP000641588"/>
    </source>
</evidence>
<keyword evidence="4" id="KW-1185">Reference proteome</keyword>